<evidence type="ECO:0000256" key="4">
    <source>
        <dbReference type="ARBA" id="ARBA00023136"/>
    </source>
</evidence>
<dbReference type="GO" id="GO:0004888">
    <property type="term" value="F:transmembrane signaling receptor activity"/>
    <property type="evidence" value="ECO:0007669"/>
    <property type="project" value="InterPro"/>
</dbReference>
<proteinExistence type="predicted"/>
<name>A0A830HM46_9CHLO</name>
<evidence type="ECO:0000256" key="1">
    <source>
        <dbReference type="ARBA" id="ARBA00004141"/>
    </source>
</evidence>
<dbReference type="PANTHER" id="PTHR18945">
    <property type="entry name" value="NEUROTRANSMITTER GATED ION CHANNEL"/>
    <property type="match status" value="1"/>
</dbReference>
<dbReference type="InterPro" id="IPR036734">
    <property type="entry name" value="Neur_chan_lig-bd_sf"/>
</dbReference>
<dbReference type="GO" id="GO:0016020">
    <property type="term" value="C:membrane"/>
    <property type="evidence" value="ECO:0007669"/>
    <property type="project" value="UniProtKB-SubCell"/>
</dbReference>
<feature type="transmembrane region" description="Helical" evidence="5">
    <location>
        <begin position="485"/>
        <end position="505"/>
    </location>
</feature>
<dbReference type="InterPro" id="IPR006202">
    <property type="entry name" value="Neur_chan_lig-bd"/>
</dbReference>
<dbReference type="SUPFAM" id="SSF90112">
    <property type="entry name" value="Neurotransmitter-gated ion-channel transmembrane pore"/>
    <property type="match status" value="1"/>
</dbReference>
<accession>A0A830HM46</accession>
<dbReference type="AlphaFoldDB" id="A0A830HM46"/>
<dbReference type="GO" id="GO:0005230">
    <property type="term" value="F:extracellular ligand-gated monoatomic ion channel activity"/>
    <property type="evidence" value="ECO:0007669"/>
    <property type="project" value="InterPro"/>
</dbReference>
<keyword evidence="4 5" id="KW-0472">Membrane</keyword>
<feature type="domain" description="Neurotransmitter-gated ion-channel ligand-binding" evidence="6">
    <location>
        <begin position="5"/>
        <end position="202"/>
    </location>
</feature>
<dbReference type="InterPro" id="IPR006201">
    <property type="entry name" value="Neur_channel"/>
</dbReference>
<protein>
    <submittedName>
        <fullName evidence="7">Neurotransmitter-gated ion-channel ligand binding domain</fullName>
    </submittedName>
</protein>
<gene>
    <name evidence="7" type="ORF">PPROV_000649500</name>
</gene>
<dbReference type="Gene3D" id="2.70.170.10">
    <property type="entry name" value="Neurotransmitter-gated ion-channel ligand-binding domain"/>
    <property type="match status" value="1"/>
</dbReference>
<comment type="subcellular location">
    <subcellularLocation>
        <location evidence="1">Membrane</location>
        <topology evidence="1">Multi-pass membrane protein</topology>
    </subcellularLocation>
</comment>
<evidence type="ECO:0000313" key="7">
    <source>
        <dbReference type="EMBL" id="GHP07753.1"/>
    </source>
</evidence>
<evidence type="ECO:0000256" key="5">
    <source>
        <dbReference type="SAM" id="Phobius"/>
    </source>
</evidence>
<feature type="transmembrane region" description="Helical" evidence="5">
    <location>
        <begin position="274"/>
        <end position="295"/>
    </location>
</feature>
<sequence length="507" mass="57701">MKATPGQPMNVSVGLTVERLGSLTPSLSRFDFEAQVTLAWYDPRFAWDPKEYGNIKETALSVVHATYNDGDIWFPDFELKDGDTIANTMATQAASIFYDGTVILARSGVMNIGCEITGLYNFPFDNVGCSFKMGGWTRSGQLLRYRQLELNGRPLGLMLKNSTLDKRTYQEYWIHAHRIVERAYEEPVTGQMFVDFEVTLELGRGLVGYITNKFFPDIFMGFLSTVVYTVDIQEGERISVCITLLLAEVASLLFLSDKIIFSGRVTIMDIFQQIVVGFAVVALFETFVSVTLYYANFNHMPKYIKNSIEKLALRANEKKDDPSTWIGAYSMKLIRRRLEDLSKRNTIVEVIKKFSMAVGISRKRRIAEDPTTKPTLQKLGNRVMLQRQVSKRSATGKGAGFGGGDSSLQPMFEGQETELLNTVDEEKYTGEVVTIQRRWRGSIVRHKLKDFIANLREKEANRKLHIESRNISEIGIELSKNLDMFFLNTMPWIYVMTMAILFISIDY</sequence>
<evidence type="ECO:0000256" key="2">
    <source>
        <dbReference type="ARBA" id="ARBA00022692"/>
    </source>
</evidence>
<dbReference type="InterPro" id="IPR038050">
    <property type="entry name" value="Neuro_actylchol_rec"/>
</dbReference>
<keyword evidence="3 5" id="KW-1133">Transmembrane helix</keyword>
<dbReference type="EMBL" id="BNJQ01000018">
    <property type="protein sequence ID" value="GHP07753.1"/>
    <property type="molecule type" value="Genomic_DNA"/>
</dbReference>
<dbReference type="Gene3D" id="1.20.58.390">
    <property type="entry name" value="Neurotransmitter-gated ion-channel transmembrane domain"/>
    <property type="match status" value="1"/>
</dbReference>
<dbReference type="Pfam" id="PF02931">
    <property type="entry name" value="Neur_chan_LBD"/>
    <property type="match status" value="1"/>
</dbReference>
<keyword evidence="2 5" id="KW-0812">Transmembrane</keyword>
<keyword evidence="8" id="KW-1185">Reference proteome</keyword>
<dbReference type="InterPro" id="IPR036719">
    <property type="entry name" value="Neuro-gated_channel_TM_sf"/>
</dbReference>
<comment type="caution">
    <text evidence="7">The sequence shown here is derived from an EMBL/GenBank/DDBJ whole genome shotgun (WGS) entry which is preliminary data.</text>
</comment>
<dbReference type="OrthoDB" id="6099057at2759"/>
<dbReference type="Proteomes" id="UP000660262">
    <property type="component" value="Unassembled WGS sequence"/>
</dbReference>
<organism evidence="7 8">
    <name type="scientific">Pycnococcus provasolii</name>
    <dbReference type="NCBI Taxonomy" id="41880"/>
    <lineage>
        <taxon>Eukaryota</taxon>
        <taxon>Viridiplantae</taxon>
        <taxon>Chlorophyta</taxon>
        <taxon>Pseudoscourfieldiophyceae</taxon>
        <taxon>Pseudoscourfieldiales</taxon>
        <taxon>Pycnococcaceae</taxon>
        <taxon>Pycnococcus</taxon>
    </lineage>
</organism>
<evidence type="ECO:0000256" key="3">
    <source>
        <dbReference type="ARBA" id="ARBA00022989"/>
    </source>
</evidence>
<evidence type="ECO:0000313" key="8">
    <source>
        <dbReference type="Proteomes" id="UP000660262"/>
    </source>
</evidence>
<reference evidence="7" key="1">
    <citation type="submission" date="2020-10" db="EMBL/GenBank/DDBJ databases">
        <title>Unveiling of a novel bifunctional photoreceptor, Dualchrome1, isolated from a cosmopolitan green alga.</title>
        <authorList>
            <person name="Suzuki S."/>
            <person name="Kawachi M."/>
        </authorList>
    </citation>
    <scope>NUCLEOTIDE SEQUENCE</scope>
    <source>
        <strain evidence="7">NIES 2893</strain>
    </source>
</reference>
<evidence type="ECO:0000259" key="6">
    <source>
        <dbReference type="Pfam" id="PF02931"/>
    </source>
</evidence>
<dbReference type="PROSITE" id="PS50096">
    <property type="entry name" value="IQ"/>
    <property type="match status" value="1"/>
</dbReference>
<dbReference type="SUPFAM" id="SSF63712">
    <property type="entry name" value="Nicotinic receptor ligand binding domain-like"/>
    <property type="match status" value="1"/>
</dbReference>